<protein>
    <submittedName>
        <fullName evidence="2">Uncharacterized protein</fullName>
    </submittedName>
</protein>
<sequence length="43" mass="5131">MATPHQFIKVIYFSLLCTFIHIMIPYEKIEVICIKILKNHLMP</sequence>
<evidence type="ECO:0000313" key="2">
    <source>
        <dbReference type="EMBL" id="JAH23035.1"/>
    </source>
</evidence>
<reference evidence="2" key="2">
    <citation type="journal article" date="2015" name="Fish Shellfish Immunol.">
        <title>Early steps in the European eel (Anguilla anguilla)-Vibrio vulnificus interaction in the gills: Role of the RtxA13 toxin.</title>
        <authorList>
            <person name="Callol A."/>
            <person name="Pajuelo D."/>
            <person name="Ebbesson L."/>
            <person name="Teles M."/>
            <person name="MacKenzie S."/>
            <person name="Amaro C."/>
        </authorList>
    </citation>
    <scope>NUCLEOTIDE SEQUENCE</scope>
</reference>
<name>A0A0E9R3I2_ANGAN</name>
<accession>A0A0E9R3I2</accession>
<evidence type="ECO:0000256" key="1">
    <source>
        <dbReference type="SAM" id="Phobius"/>
    </source>
</evidence>
<proteinExistence type="predicted"/>
<feature type="transmembrane region" description="Helical" evidence="1">
    <location>
        <begin position="6"/>
        <end position="26"/>
    </location>
</feature>
<keyword evidence="1" id="KW-0812">Transmembrane</keyword>
<keyword evidence="1" id="KW-0472">Membrane</keyword>
<organism evidence="2">
    <name type="scientific">Anguilla anguilla</name>
    <name type="common">European freshwater eel</name>
    <name type="synonym">Muraena anguilla</name>
    <dbReference type="NCBI Taxonomy" id="7936"/>
    <lineage>
        <taxon>Eukaryota</taxon>
        <taxon>Metazoa</taxon>
        <taxon>Chordata</taxon>
        <taxon>Craniata</taxon>
        <taxon>Vertebrata</taxon>
        <taxon>Euteleostomi</taxon>
        <taxon>Actinopterygii</taxon>
        <taxon>Neopterygii</taxon>
        <taxon>Teleostei</taxon>
        <taxon>Anguilliformes</taxon>
        <taxon>Anguillidae</taxon>
        <taxon>Anguilla</taxon>
    </lineage>
</organism>
<dbReference type="AlphaFoldDB" id="A0A0E9R3I2"/>
<reference evidence="2" key="1">
    <citation type="submission" date="2014-11" db="EMBL/GenBank/DDBJ databases">
        <authorList>
            <person name="Amaro Gonzalez C."/>
        </authorList>
    </citation>
    <scope>NUCLEOTIDE SEQUENCE</scope>
</reference>
<dbReference type="EMBL" id="GBXM01085542">
    <property type="protein sequence ID" value="JAH23035.1"/>
    <property type="molecule type" value="Transcribed_RNA"/>
</dbReference>
<keyword evidence="1" id="KW-1133">Transmembrane helix</keyword>